<gene>
    <name evidence="3" type="ORF">TCM_041536</name>
</gene>
<feature type="region of interest" description="Disordered" evidence="1">
    <location>
        <begin position="34"/>
        <end position="81"/>
    </location>
</feature>
<feature type="compositionally biased region" description="Low complexity" evidence="1">
    <location>
        <begin position="50"/>
        <end position="81"/>
    </location>
</feature>
<proteinExistence type="predicted"/>
<dbReference type="PANTHER" id="PTHR34741:SF1">
    <property type="entry name" value="PGG DOMAIN-CONTAINING PROTEIN"/>
    <property type="match status" value="1"/>
</dbReference>
<dbReference type="AlphaFoldDB" id="A0A061GVT7"/>
<feature type="transmembrane region" description="Helical" evidence="2">
    <location>
        <begin position="135"/>
        <end position="156"/>
    </location>
</feature>
<evidence type="ECO:0000256" key="1">
    <source>
        <dbReference type="SAM" id="MobiDB-lite"/>
    </source>
</evidence>
<organism evidence="3 4">
    <name type="scientific">Theobroma cacao</name>
    <name type="common">Cacao</name>
    <name type="synonym">Cocoa</name>
    <dbReference type="NCBI Taxonomy" id="3641"/>
    <lineage>
        <taxon>Eukaryota</taxon>
        <taxon>Viridiplantae</taxon>
        <taxon>Streptophyta</taxon>
        <taxon>Embryophyta</taxon>
        <taxon>Tracheophyta</taxon>
        <taxon>Spermatophyta</taxon>
        <taxon>Magnoliopsida</taxon>
        <taxon>eudicotyledons</taxon>
        <taxon>Gunneridae</taxon>
        <taxon>Pentapetalae</taxon>
        <taxon>rosids</taxon>
        <taxon>malvids</taxon>
        <taxon>Malvales</taxon>
        <taxon>Malvaceae</taxon>
        <taxon>Byttnerioideae</taxon>
        <taxon>Theobroma</taxon>
    </lineage>
</organism>
<name>A0A061GVT7_THECC</name>
<reference evidence="3 4" key="1">
    <citation type="journal article" date="2013" name="Genome Biol.">
        <title>The genome sequence of the most widely cultivated cacao type and its use to identify candidate genes regulating pod color.</title>
        <authorList>
            <person name="Motamayor J.C."/>
            <person name="Mockaitis K."/>
            <person name="Schmutz J."/>
            <person name="Haiminen N."/>
            <person name="Iii D.L."/>
            <person name="Cornejo O."/>
            <person name="Findley S.D."/>
            <person name="Zheng P."/>
            <person name="Utro F."/>
            <person name="Royaert S."/>
            <person name="Saski C."/>
            <person name="Jenkins J."/>
            <person name="Podicheti R."/>
            <person name="Zhao M."/>
            <person name="Scheffler B.E."/>
            <person name="Stack J.C."/>
            <person name="Feltus F.A."/>
            <person name="Mustiga G.M."/>
            <person name="Amores F."/>
            <person name="Phillips W."/>
            <person name="Marelli J.P."/>
            <person name="May G.D."/>
            <person name="Shapiro H."/>
            <person name="Ma J."/>
            <person name="Bustamante C.D."/>
            <person name="Schnell R.J."/>
            <person name="Main D."/>
            <person name="Gilbert D."/>
            <person name="Parida L."/>
            <person name="Kuhn D.N."/>
        </authorList>
    </citation>
    <scope>NUCLEOTIDE SEQUENCE [LARGE SCALE GENOMIC DNA]</scope>
    <source>
        <strain evidence="4">cv. Matina 1-6</strain>
    </source>
</reference>
<dbReference type="Proteomes" id="UP000026915">
    <property type="component" value="Chromosome 9"/>
</dbReference>
<dbReference type="PANTHER" id="PTHR34741">
    <property type="entry name" value="IMAP FAMILY MEMBER 1, PUTATIVE-RELATED"/>
    <property type="match status" value="1"/>
</dbReference>
<feature type="transmembrane region" description="Helical" evidence="2">
    <location>
        <begin position="168"/>
        <end position="188"/>
    </location>
</feature>
<keyword evidence="2" id="KW-1133">Transmembrane helix</keyword>
<dbReference type="EMBL" id="CM001887">
    <property type="protein sequence ID" value="EOY33606.1"/>
    <property type="molecule type" value="Genomic_DNA"/>
</dbReference>
<dbReference type="InParanoid" id="A0A061GVT7"/>
<dbReference type="OMA" id="HSNCTRT"/>
<feature type="compositionally biased region" description="Polar residues" evidence="1">
    <location>
        <begin position="37"/>
        <end position="49"/>
    </location>
</feature>
<evidence type="ECO:0000313" key="4">
    <source>
        <dbReference type="Proteomes" id="UP000026915"/>
    </source>
</evidence>
<dbReference type="HOGENOM" id="CLU_089491_0_0_1"/>
<feature type="transmembrane region" description="Helical" evidence="2">
    <location>
        <begin position="105"/>
        <end position="123"/>
    </location>
</feature>
<evidence type="ECO:0000256" key="2">
    <source>
        <dbReference type="SAM" id="Phobius"/>
    </source>
</evidence>
<protein>
    <submittedName>
        <fullName evidence="3">Uncharacterized protein</fullName>
    </submittedName>
</protein>
<keyword evidence="2" id="KW-0472">Membrane</keyword>
<keyword evidence="4" id="KW-1185">Reference proteome</keyword>
<dbReference type="eggNOG" id="ENOG502SWTH">
    <property type="taxonomic scope" value="Eukaryota"/>
</dbReference>
<sequence length="218" mass="24245">MDLLQKLQTFLASIVASVIRILPELLQPRSLPEQAPTLPQTATSSINIESPQPQRPTSSPSPSNDHESPQAQLPSPAPTPTTASNLKLQLESMLCSQRHLQWQNAVLAFCFSYALGVSLQFVGTDRSNHQLPFPLVLLSFLVLLTFIFIMLAYFIHSNCTRTTQAVERISLLLAAAAFCQTLSIPFPFELKCAIWAVFVLFLLIVMIFAYLNRNTARC</sequence>
<dbReference type="Gramene" id="EOY33606">
    <property type="protein sequence ID" value="EOY33606"/>
    <property type="gene ID" value="TCM_041536"/>
</dbReference>
<accession>A0A061GVT7</accession>
<keyword evidence="2" id="KW-0812">Transmembrane</keyword>
<feature type="transmembrane region" description="Helical" evidence="2">
    <location>
        <begin position="194"/>
        <end position="211"/>
    </location>
</feature>
<evidence type="ECO:0000313" key="3">
    <source>
        <dbReference type="EMBL" id="EOY33606.1"/>
    </source>
</evidence>